<feature type="coiled-coil region" evidence="1">
    <location>
        <begin position="179"/>
        <end position="206"/>
    </location>
</feature>
<dbReference type="PROSITE" id="PS50053">
    <property type="entry name" value="UBIQUITIN_2"/>
    <property type="match status" value="1"/>
</dbReference>
<dbReference type="AlphaFoldDB" id="A0A8S2A8K3"/>
<evidence type="ECO:0000313" key="4">
    <source>
        <dbReference type="Proteomes" id="UP000682877"/>
    </source>
</evidence>
<dbReference type="Pfam" id="PF11976">
    <property type="entry name" value="Rad60-SLD"/>
    <property type="match status" value="2"/>
</dbReference>
<dbReference type="PANTHER" id="PTHR10562">
    <property type="entry name" value="SMALL UBIQUITIN-RELATED MODIFIER"/>
    <property type="match status" value="1"/>
</dbReference>
<sequence>MSTSQEEDMKPGVEGDQISLHVKSQDGQKVFFCIHRRTRLKKLMKSYCDYHYLDFTSTVFVFHGDRFHGEQTPHELRMEDGDEINAMFHQTDYQRAWINLKVTDQDGRKVDFRMHRRTQLKKLMKAYCDRKYLDFDSTVFLFHGARFSGQQTSDEVGMKDGDEINVMFHHTENQRAEINPKVEEELKEAVDLVDELNAEAETLSHLECLQLSQ</sequence>
<dbReference type="SMART" id="SM00213">
    <property type="entry name" value="UBQ"/>
    <property type="match status" value="2"/>
</dbReference>
<dbReference type="InterPro" id="IPR022617">
    <property type="entry name" value="Rad60/SUMO-like_dom"/>
</dbReference>
<dbReference type="Gene3D" id="3.10.20.90">
    <property type="entry name" value="Phosphatidylinositol 3-kinase Catalytic Subunit, Chain A, domain 1"/>
    <property type="match status" value="2"/>
</dbReference>
<name>A0A8S2A8K3_ARAAE</name>
<proteinExistence type="predicted"/>
<keyword evidence="4" id="KW-1185">Reference proteome</keyword>
<dbReference type="SUPFAM" id="SSF54236">
    <property type="entry name" value="Ubiquitin-like"/>
    <property type="match status" value="2"/>
</dbReference>
<reference evidence="3" key="1">
    <citation type="submission" date="2021-01" db="EMBL/GenBank/DDBJ databases">
        <authorList>
            <person name="Bezrukov I."/>
        </authorList>
    </citation>
    <scope>NUCLEOTIDE SEQUENCE</scope>
</reference>
<evidence type="ECO:0000313" key="3">
    <source>
        <dbReference type="EMBL" id="CAE6047298.1"/>
    </source>
</evidence>
<gene>
    <name evidence="3" type="ORF">AARE701A_LOCUS11309</name>
</gene>
<evidence type="ECO:0000256" key="1">
    <source>
        <dbReference type="SAM" id="Coils"/>
    </source>
</evidence>
<protein>
    <recommendedName>
        <fullName evidence="2">Ubiquitin-like domain-containing protein</fullName>
    </recommendedName>
</protein>
<organism evidence="3 4">
    <name type="scientific">Arabidopsis arenosa</name>
    <name type="common">Sand rock-cress</name>
    <name type="synonym">Cardaminopsis arenosa</name>
    <dbReference type="NCBI Taxonomy" id="38785"/>
    <lineage>
        <taxon>Eukaryota</taxon>
        <taxon>Viridiplantae</taxon>
        <taxon>Streptophyta</taxon>
        <taxon>Embryophyta</taxon>
        <taxon>Tracheophyta</taxon>
        <taxon>Spermatophyta</taxon>
        <taxon>Magnoliopsida</taxon>
        <taxon>eudicotyledons</taxon>
        <taxon>Gunneridae</taxon>
        <taxon>Pentapetalae</taxon>
        <taxon>rosids</taxon>
        <taxon>malvids</taxon>
        <taxon>Brassicales</taxon>
        <taxon>Brassicaceae</taxon>
        <taxon>Camelineae</taxon>
        <taxon>Arabidopsis</taxon>
    </lineage>
</organism>
<accession>A0A8S2A8K3</accession>
<evidence type="ECO:0000259" key="2">
    <source>
        <dbReference type="PROSITE" id="PS50053"/>
    </source>
</evidence>
<keyword evidence="1" id="KW-0175">Coiled coil</keyword>
<dbReference type="InterPro" id="IPR000626">
    <property type="entry name" value="Ubiquitin-like_dom"/>
</dbReference>
<dbReference type="EMBL" id="LR999454">
    <property type="protein sequence ID" value="CAE6047298.1"/>
    <property type="molecule type" value="Genomic_DNA"/>
</dbReference>
<dbReference type="Proteomes" id="UP000682877">
    <property type="component" value="Chromosome 4"/>
</dbReference>
<feature type="domain" description="Ubiquitin-like" evidence="2">
    <location>
        <begin position="98"/>
        <end position="173"/>
    </location>
</feature>
<dbReference type="InterPro" id="IPR029071">
    <property type="entry name" value="Ubiquitin-like_domsf"/>
</dbReference>